<dbReference type="Gene3D" id="3.40.50.2000">
    <property type="entry name" value="Glycogen Phosphorylase B"/>
    <property type="match status" value="2"/>
</dbReference>
<dbReference type="CDD" id="cd03801">
    <property type="entry name" value="GT4_PimA-like"/>
    <property type="match status" value="1"/>
</dbReference>
<accession>A0A1M6TEB7</accession>
<name>A0A1M6TEB7_9FIRM</name>
<dbReference type="AlphaFoldDB" id="A0A1M6TEB7"/>
<evidence type="ECO:0000313" key="3">
    <source>
        <dbReference type="Proteomes" id="UP000184301"/>
    </source>
</evidence>
<dbReference type="Proteomes" id="UP000184301">
    <property type="component" value="Unassembled WGS sequence"/>
</dbReference>
<evidence type="ECO:0000259" key="1">
    <source>
        <dbReference type="Pfam" id="PF00534"/>
    </source>
</evidence>
<evidence type="ECO:0000313" key="2">
    <source>
        <dbReference type="EMBL" id="SHK55229.1"/>
    </source>
</evidence>
<sequence length="388" mass="45313">MDNNNNKVLFFTNTPPEYRIPLYQILTSLYPITFIFTELDLAKKIYKCDLDNDKMKKIRYHELQKKGGIFKDIRNIILEDGVKCVVIPPLDSLRESIYAYWIFSWAKWTGKKTIYFWGKWESSSKMQPITKWLKNMLQRVVARPIIKKSDYTLGYGVKACEYLVKNGAKKDKCEKVFYSSMSPKCEQTNWKKKYNIPEEKKCVLYFGRVIEKKGLRYLIEAFNELDEKVKSQLWLVIVGDGPDKKQLEDYSKELGLKNITWVGYIHPNIRYNYFSQCEIFVLPTYYYKGSVEAWGMTMNEAMQCGEILIATEAVGSAYELINKKNGYIVKAGDSHSLSRALEDALTKKNRDDVKQENDRLLGIYNYQNSANKFMTIFEKCIGGGEKHE</sequence>
<dbReference type="PANTHER" id="PTHR12526:SF637">
    <property type="entry name" value="GLYCOSYLTRANSFERASE EPSF-RELATED"/>
    <property type="match status" value="1"/>
</dbReference>
<proteinExistence type="predicted"/>
<dbReference type="EMBL" id="FQZY01000058">
    <property type="protein sequence ID" value="SHK55229.1"/>
    <property type="molecule type" value="Genomic_DNA"/>
</dbReference>
<dbReference type="STRING" id="1121950.SAMN02745243_03205"/>
<dbReference type="Pfam" id="PF00534">
    <property type="entry name" value="Glycos_transf_1"/>
    <property type="match status" value="1"/>
</dbReference>
<feature type="domain" description="Glycosyl transferase family 1" evidence="1">
    <location>
        <begin position="187"/>
        <end position="352"/>
    </location>
</feature>
<organism evidence="2 3">
    <name type="scientific">Hespellia stercorisuis DSM 15480</name>
    <dbReference type="NCBI Taxonomy" id="1121950"/>
    <lineage>
        <taxon>Bacteria</taxon>
        <taxon>Bacillati</taxon>
        <taxon>Bacillota</taxon>
        <taxon>Clostridia</taxon>
        <taxon>Lachnospirales</taxon>
        <taxon>Lachnospiraceae</taxon>
        <taxon>Hespellia</taxon>
    </lineage>
</organism>
<keyword evidence="3" id="KW-1185">Reference proteome</keyword>
<dbReference type="SUPFAM" id="SSF53756">
    <property type="entry name" value="UDP-Glycosyltransferase/glycogen phosphorylase"/>
    <property type="match status" value="1"/>
</dbReference>
<gene>
    <name evidence="2" type="ORF">SAMN02745243_03205</name>
</gene>
<protein>
    <submittedName>
        <fullName evidence="2">Glycosyltransferase involved in cell wall bisynthesis</fullName>
    </submittedName>
</protein>
<keyword evidence="2" id="KW-0808">Transferase</keyword>
<dbReference type="RefSeq" id="WP_073112297.1">
    <property type="nucleotide sequence ID" value="NZ_FQZY01000058.1"/>
</dbReference>
<dbReference type="PANTHER" id="PTHR12526">
    <property type="entry name" value="GLYCOSYLTRANSFERASE"/>
    <property type="match status" value="1"/>
</dbReference>
<dbReference type="InterPro" id="IPR001296">
    <property type="entry name" value="Glyco_trans_1"/>
</dbReference>
<dbReference type="GO" id="GO:0016757">
    <property type="term" value="F:glycosyltransferase activity"/>
    <property type="evidence" value="ECO:0007669"/>
    <property type="project" value="InterPro"/>
</dbReference>
<reference evidence="2 3" key="1">
    <citation type="submission" date="2016-11" db="EMBL/GenBank/DDBJ databases">
        <authorList>
            <person name="Jaros S."/>
            <person name="Januszkiewicz K."/>
            <person name="Wedrychowicz H."/>
        </authorList>
    </citation>
    <scope>NUCLEOTIDE SEQUENCE [LARGE SCALE GENOMIC DNA]</scope>
    <source>
        <strain evidence="2 3">DSM 15480</strain>
    </source>
</reference>
<dbReference type="OrthoDB" id="9790710at2"/>